<dbReference type="Proteomes" id="UP000005926">
    <property type="component" value="Unassembled WGS sequence"/>
</dbReference>
<accession>C8NFG8</accession>
<comment type="caution">
    <text evidence="1">The sequence shown here is derived from an EMBL/GenBank/DDBJ whole genome shotgun (WGS) entry which is preliminary data.</text>
</comment>
<dbReference type="PANTHER" id="PTHR37297">
    <property type="entry name" value="PROTEIN NRDI"/>
    <property type="match status" value="1"/>
</dbReference>
<organism evidence="1 2">
    <name type="scientific">Granulicatella adiacens ATCC 49175</name>
    <dbReference type="NCBI Taxonomy" id="638301"/>
    <lineage>
        <taxon>Bacteria</taxon>
        <taxon>Bacillati</taxon>
        <taxon>Bacillota</taxon>
        <taxon>Bacilli</taxon>
        <taxon>Lactobacillales</taxon>
        <taxon>Carnobacteriaceae</taxon>
        <taxon>Granulicatella</taxon>
    </lineage>
</organism>
<dbReference type="SUPFAM" id="SSF52218">
    <property type="entry name" value="Flavoproteins"/>
    <property type="match status" value="1"/>
</dbReference>
<evidence type="ECO:0000313" key="1">
    <source>
        <dbReference type="EMBL" id="EEW37573.1"/>
    </source>
</evidence>
<evidence type="ECO:0000313" key="2">
    <source>
        <dbReference type="Proteomes" id="UP000005926"/>
    </source>
</evidence>
<protein>
    <submittedName>
        <fullName evidence="1">NrdI protein</fullName>
    </submittedName>
</protein>
<dbReference type="eggNOG" id="COG1780">
    <property type="taxonomic scope" value="Bacteria"/>
</dbReference>
<dbReference type="InterPro" id="IPR029039">
    <property type="entry name" value="Flavoprotein-like_sf"/>
</dbReference>
<dbReference type="PANTHER" id="PTHR37297:SF1">
    <property type="entry name" value="PROTEIN NRDI"/>
    <property type="match status" value="1"/>
</dbReference>
<dbReference type="NCBIfam" id="TIGR00333">
    <property type="entry name" value="nrdI"/>
    <property type="match status" value="1"/>
</dbReference>
<name>C8NFG8_9LACT</name>
<dbReference type="GO" id="GO:0010181">
    <property type="term" value="F:FMN binding"/>
    <property type="evidence" value="ECO:0007669"/>
    <property type="project" value="InterPro"/>
</dbReference>
<proteinExistence type="predicted"/>
<sequence length="134" mass="15664">MHFLVFLFRNGDIVKVVYLSLTGKTRQFVKKLGWDFIEISKKNPTLQMKEPYIVITPTYGDQVANFFYEFIDFEENRKLLMGVAGSGNRNFNTSFCSNSKELARRYDVPLLHRFENQGTDKDVQILIEKVREIG</sequence>
<dbReference type="Gene3D" id="3.40.50.360">
    <property type="match status" value="1"/>
</dbReference>
<dbReference type="STRING" id="638301.HMPREF0444_0663"/>
<dbReference type="Pfam" id="PF07972">
    <property type="entry name" value="Flavodoxin_NdrI"/>
    <property type="match status" value="1"/>
</dbReference>
<dbReference type="PIRSF" id="PIRSF005087">
    <property type="entry name" value="NrdI"/>
    <property type="match status" value="1"/>
</dbReference>
<reference evidence="1 2" key="1">
    <citation type="submission" date="2009-08" db="EMBL/GenBank/DDBJ databases">
        <authorList>
            <person name="Muzny D."/>
            <person name="Qin X."/>
            <person name="Deng J."/>
            <person name="Jiang H."/>
            <person name="Liu Y."/>
            <person name="Qu J."/>
            <person name="Song X.-Z."/>
            <person name="Zhang L."/>
            <person name="Thornton R."/>
            <person name="Coyle M."/>
            <person name="Francisco L."/>
            <person name="Jackson L."/>
            <person name="Javaid M."/>
            <person name="Korchina V."/>
            <person name="Kovar C."/>
            <person name="Mata R."/>
            <person name="Mathew T."/>
            <person name="Ngo R."/>
            <person name="Nguyen L."/>
            <person name="Nguyen N."/>
            <person name="Okwuonu G."/>
            <person name="Ongeri F."/>
            <person name="Pham C."/>
            <person name="Simmons D."/>
            <person name="Wilczek-Boney K."/>
            <person name="Hale W."/>
            <person name="Jakkamsetti A."/>
            <person name="Pham P."/>
            <person name="Ruth R."/>
            <person name="San Lucas F."/>
            <person name="Warren J."/>
            <person name="Zhang J."/>
            <person name="Zhao Z."/>
            <person name="Zhou C."/>
            <person name="Zhu D."/>
            <person name="Lee S."/>
            <person name="Bess C."/>
            <person name="Blankenburg K."/>
            <person name="Forbes L."/>
            <person name="Fu Q."/>
            <person name="Gubbala S."/>
            <person name="Hirani K."/>
            <person name="Jayaseelan J.C."/>
            <person name="Lara F."/>
            <person name="Munidasa M."/>
            <person name="Palculict T."/>
            <person name="Patil S."/>
            <person name="Pu L.-L."/>
            <person name="Saada N."/>
            <person name="Tang L."/>
            <person name="Weissenberger G."/>
            <person name="Zhu Y."/>
            <person name="Hemphill L."/>
            <person name="Shang Y."/>
            <person name="Youmans B."/>
            <person name="Ayvaz T."/>
            <person name="Ross M."/>
            <person name="Santibanez J."/>
            <person name="Aqrawi P."/>
            <person name="Gross S."/>
            <person name="Joshi V."/>
            <person name="Fowler G."/>
            <person name="Nazareth L."/>
            <person name="Reid J."/>
            <person name="Worley K."/>
            <person name="Petrosino J."/>
            <person name="Highlander S."/>
            <person name="Gibbs R."/>
        </authorList>
    </citation>
    <scope>NUCLEOTIDE SEQUENCE [LARGE SCALE GENOMIC DNA]</scope>
    <source>
        <strain evidence="1 2">ATCC 49175</strain>
    </source>
</reference>
<dbReference type="HOGENOM" id="CLU_114845_2_0_9"/>
<dbReference type="AlphaFoldDB" id="C8NFG8"/>
<keyword evidence="2" id="KW-1185">Reference proteome</keyword>
<dbReference type="InterPro" id="IPR004465">
    <property type="entry name" value="RNR_NrdI"/>
</dbReference>
<gene>
    <name evidence="1" type="primary">nrdI</name>
    <name evidence="1" type="ORF">HMPREF0444_0663</name>
</gene>
<dbReference type="EMBL" id="ACKZ01000014">
    <property type="protein sequence ID" value="EEW37573.1"/>
    <property type="molecule type" value="Genomic_DNA"/>
</dbReference>